<evidence type="ECO:0000256" key="1">
    <source>
        <dbReference type="SAM" id="Phobius"/>
    </source>
</evidence>
<evidence type="ECO:0000313" key="3">
    <source>
        <dbReference type="Proteomes" id="UP000236630"/>
    </source>
</evidence>
<protein>
    <submittedName>
        <fullName evidence="2">Uncharacterized protein</fullName>
    </submittedName>
</protein>
<gene>
    <name evidence="2" type="ORF">CUMW_217960</name>
</gene>
<reference evidence="2 3" key="1">
    <citation type="journal article" date="2017" name="Front. Genet.">
        <title>Draft sequencing of the heterozygous diploid genome of Satsuma (Citrus unshiu Marc.) using a hybrid assembly approach.</title>
        <authorList>
            <person name="Shimizu T."/>
            <person name="Tanizawa Y."/>
            <person name="Mochizuki T."/>
            <person name="Nagasaki H."/>
            <person name="Yoshioka T."/>
            <person name="Toyoda A."/>
            <person name="Fujiyama A."/>
            <person name="Kaminuma E."/>
            <person name="Nakamura Y."/>
        </authorList>
    </citation>
    <scope>NUCLEOTIDE SEQUENCE [LARGE SCALE GENOMIC DNA]</scope>
    <source>
        <strain evidence="3">cv. Miyagawa wase</strain>
    </source>
</reference>
<proteinExistence type="predicted"/>
<name>A0A2H5QCV4_CITUN</name>
<dbReference type="Proteomes" id="UP000236630">
    <property type="component" value="Unassembled WGS sequence"/>
</dbReference>
<organism evidence="2 3">
    <name type="scientific">Citrus unshiu</name>
    <name type="common">Satsuma mandarin</name>
    <name type="synonym">Citrus nobilis var. unshiu</name>
    <dbReference type="NCBI Taxonomy" id="55188"/>
    <lineage>
        <taxon>Eukaryota</taxon>
        <taxon>Viridiplantae</taxon>
        <taxon>Streptophyta</taxon>
        <taxon>Embryophyta</taxon>
        <taxon>Tracheophyta</taxon>
        <taxon>Spermatophyta</taxon>
        <taxon>Magnoliopsida</taxon>
        <taxon>eudicotyledons</taxon>
        <taxon>Gunneridae</taxon>
        <taxon>Pentapetalae</taxon>
        <taxon>rosids</taxon>
        <taxon>malvids</taxon>
        <taxon>Sapindales</taxon>
        <taxon>Rutaceae</taxon>
        <taxon>Aurantioideae</taxon>
        <taxon>Citrus</taxon>
    </lineage>
</organism>
<keyword evidence="1" id="KW-1133">Transmembrane helix</keyword>
<comment type="caution">
    <text evidence="2">The sequence shown here is derived from an EMBL/GenBank/DDBJ whole genome shotgun (WGS) entry which is preliminary data.</text>
</comment>
<dbReference type="AlphaFoldDB" id="A0A2H5QCV4"/>
<keyword evidence="3" id="KW-1185">Reference proteome</keyword>
<dbReference type="EMBL" id="BDQV01000307">
    <property type="protein sequence ID" value="GAY62459.1"/>
    <property type="molecule type" value="Genomic_DNA"/>
</dbReference>
<sequence length="75" mass="8304">MVLTIGPSSALQLQEKETRFHSHIHVAIIQVLSIVLCHIGGIWLGKTNGITLQTKYIREAQEQMATIVSVFAFGE</sequence>
<keyword evidence="1" id="KW-0472">Membrane</keyword>
<feature type="transmembrane region" description="Helical" evidence="1">
    <location>
        <begin position="20"/>
        <end position="45"/>
    </location>
</feature>
<keyword evidence="1" id="KW-0812">Transmembrane</keyword>
<evidence type="ECO:0000313" key="2">
    <source>
        <dbReference type="EMBL" id="GAY62459.1"/>
    </source>
</evidence>
<accession>A0A2H5QCV4</accession>